<feature type="transmembrane region" description="Helical" evidence="10">
    <location>
        <begin position="35"/>
        <end position="55"/>
    </location>
</feature>
<reference evidence="12" key="1">
    <citation type="submission" date="2017-02" db="EMBL/GenBank/DDBJ databases">
        <title>Tessaracoccus aquaemaris sp. nov., isolated from the intestine of a Korean rockfish, Sebastes schlegelii, in a marine aquaculture pond.</title>
        <authorList>
            <person name="Tak E.J."/>
            <person name="Bae J.-W."/>
        </authorList>
    </citation>
    <scope>NUCLEOTIDE SEQUENCE [LARGE SCALE GENOMIC DNA]</scope>
    <source>
        <strain evidence="12">NSG39</strain>
    </source>
</reference>
<dbReference type="RefSeq" id="WP_158522728.1">
    <property type="nucleotide sequence ID" value="NZ_CP019606.1"/>
</dbReference>
<keyword evidence="2 10" id="KW-1003">Cell membrane</keyword>
<evidence type="ECO:0000256" key="10">
    <source>
        <dbReference type="RuleBase" id="RU004340"/>
    </source>
</evidence>
<evidence type="ECO:0000313" key="11">
    <source>
        <dbReference type="EMBL" id="AQP49081.1"/>
    </source>
</evidence>
<dbReference type="KEGG" id="tes:BW730_17880"/>
<feature type="transmembrane region" description="Helical" evidence="10">
    <location>
        <begin position="62"/>
        <end position="83"/>
    </location>
</feature>
<dbReference type="Proteomes" id="UP000188145">
    <property type="component" value="Chromosome"/>
</dbReference>
<evidence type="ECO:0000256" key="5">
    <source>
        <dbReference type="ARBA" id="ARBA00023136"/>
    </source>
</evidence>
<evidence type="ECO:0000256" key="6">
    <source>
        <dbReference type="ARBA" id="ARBA00023303"/>
    </source>
</evidence>
<comment type="catalytic activity">
    <reaction evidence="8">
        <text>fluoride(in) = fluoride(out)</text>
        <dbReference type="Rhea" id="RHEA:76159"/>
        <dbReference type="ChEBI" id="CHEBI:17051"/>
    </reaction>
    <physiologicalReaction direction="left-to-right" evidence="8">
        <dbReference type="Rhea" id="RHEA:76160"/>
    </physiologicalReaction>
</comment>
<dbReference type="InterPro" id="IPR003691">
    <property type="entry name" value="FluC"/>
</dbReference>
<dbReference type="GO" id="GO:0005886">
    <property type="term" value="C:plasma membrane"/>
    <property type="evidence" value="ECO:0007669"/>
    <property type="project" value="UniProtKB-SubCell"/>
</dbReference>
<evidence type="ECO:0000256" key="7">
    <source>
        <dbReference type="ARBA" id="ARBA00035120"/>
    </source>
</evidence>
<comment type="function">
    <text evidence="9">Fluoride-specific ion channel. Important for reducing fluoride concentration in the cell, thus reducing its toxicity.</text>
</comment>
<keyword evidence="6" id="KW-0813">Transport</keyword>
<dbReference type="Pfam" id="PF02537">
    <property type="entry name" value="CRCB"/>
    <property type="match status" value="1"/>
</dbReference>
<sequence>MKTWAKLAVIFAGGALGTAARIGLLRLLGDEVVALAAVNVLGCLLLGVISGVFGPRVSLTRLFLAVGGLGAFTSWSSLALQGVTEPGGLVVVVVETCVGVAFAGLGHLLGMRRPGMRGRGDGR</sequence>
<proteinExistence type="inferred from homology"/>
<feature type="transmembrane region" description="Helical" evidence="10">
    <location>
        <begin position="89"/>
        <end position="109"/>
    </location>
</feature>
<dbReference type="STRING" id="1332264.BW730_17880"/>
<evidence type="ECO:0000313" key="12">
    <source>
        <dbReference type="Proteomes" id="UP000188145"/>
    </source>
</evidence>
<dbReference type="EMBL" id="CP019606">
    <property type="protein sequence ID" value="AQP49081.1"/>
    <property type="molecule type" value="Genomic_DNA"/>
</dbReference>
<gene>
    <name evidence="11" type="ORF">BW730_17880</name>
</gene>
<keyword evidence="6" id="KW-0406">Ion transport</keyword>
<evidence type="ECO:0000256" key="8">
    <source>
        <dbReference type="ARBA" id="ARBA00035585"/>
    </source>
</evidence>
<keyword evidence="5 10" id="KW-0472">Membrane</keyword>
<evidence type="ECO:0000256" key="2">
    <source>
        <dbReference type="ARBA" id="ARBA00022475"/>
    </source>
</evidence>
<protein>
    <recommendedName>
        <fullName evidence="10">Fluoride-specific ion channel</fullName>
    </recommendedName>
</protein>
<keyword evidence="6" id="KW-0407">Ion channel</keyword>
<comment type="subcellular location">
    <subcellularLocation>
        <location evidence="1">Cell membrane</location>
        <topology evidence="1">Multi-pass membrane protein</topology>
    </subcellularLocation>
</comment>
<evidence type="ECO:0000256" key="9">
    <source>
        <dbReference type="ARBA" id="ARBA00049940"/>
    </source>
</evidence>
<keyword evidence="3 10" id="KW-0812">Transmembrane</keyword>
<dbReference type="GO" id="GO:0034220">
    <property type="term" value="P:monoatomic ion transmembrane transport"/>
    <property type="evidence" value="ECO:0007669"/>
    <property type="project" value="UniProtKB-KW"/>
</dbReference>
<dbReference type="OrthoDB" id="3731800at2"/>
<comment type="similarity">
    <text evidence="7 10">Belongs to the fluoride channel Fluc/FEX (TC 1.A.43) family.</text>
</comment>
<organism evidence="11 12">
    <name type="scientific">Tessaracoccus aquimaris</name>
    <dbReference type="NCBI Taxonomy" id="1332264"/>
    <lineage>
        <taxon>Bacteria</taxon>
        <taxon>Bacillati</taxon>
        <taxon>Actinomycetota</taxon>
        <taxon>Actinomycetes</taxon>
        <taxon>Propionibacteriales</taxon>
        <taxon>Propionibacteriaceae</taxon>
        <taxon>Tessaracoccus</taxon>
    </lineage>
</organism>
<accession>A0A1Q2CSK2</accession>
<name>A0A1Q2CSK2_9ACTN</name>
<dbReference type="AlphaFoldDB" id="A0A1Q2CSK2"/>
<evidence type="ECO:0000256" key="4">
    <source>
        <dbReference type="ARBA" id="ARBA00022989"/>
    </source>
</evidence>
<keyword evidence="12" id="KW-1185">Reference proteome</keyword>
<evidence type="ECO:0000256" key="3">
    <source>
        <dbReference type="ARBA" id="ARBA00022692"/>
    </source>
</evidence>
<keyword evidence="4 10" id="KW-1133">Transmembrane helix</keyword>
<evidence type="ECO:0000256" key="1">
    <source>
        <dbReference type="ARBA" id="ARBA00004651"/>
    </source>
</evidence>